<evidence type="ECO:0000256" key="1">
    <source>
        <dbReference type="SAM" id="MobiDB-lite"/>
    </source>
</evidence>
<protein>
    <recommendedName>
        <fullName evidence="2">Globin-sensor domain-containing protein</fullName>
    </recommendedName>
</protein>
<sequence length="302" mass="34426">MEHHHSSCPLPRHVDRKSLYTDLGARVRYLQQFIGFTADDVIALNKGSKYIKPLAPTLVDRVYSKLLEADITARAFQTRSTTTEQDLDEYPKFKSPYMQCRRMFLRWYITRICSDPTKIEFWSYLDKVGRMHRGKDRMISFDVEYIHIGACLGFIQDVLIEGVMGCEKMSFPFRVALVRALGKVIWIQNDLFARWRVTDGAEFEMEIEAAHRDPEPTPKATSVKTNPRDRQEDEASSLCSTPSSRRESASIISNPPSTAPTSINTSSQQGATDSPACPFSPDYAPSYETKVWSDTASRRCSR</sequence>
<gene>
    <name evidence="3" type="ORF">ASPBRDRAFT_137966</name>
</gene>
<dbReference type="Proteomes" id="UP000184499">
    <property type="component" value="Unassembled WGS sequence"/>
</dbReference>
<accession>A0A1L9U423</accession>
<dbReference type="Pfam" id="PF11563">
    <property type="entry name" value="Protoglobin"/>
    <property type="match status" value="1"/>
</dbReference>
<dbReference type="Gene3D" id="1.10.490.10">
    <property type="entry name" value="Globins"/>
    <property type="match status" value="1"/>
</dbReference>
<feature type="region of interest" description="Disordered" evidence="1">
    <location>
        <begin position="208"/>
        <end position="302"/>
    </location>
</feature>
<dbReference type="PANTHER" id="PTHR42071">
    <property type="entry name" value="PROTOGLOBIN DOMAIN-CONTAINING PROTEIN"/>
    <property type="match status" value="1"/>
</dbReference>
<evidence type="ECO:0000259" key="2">
    <source>
        <dbReference type="Pfam" id="PF11563"/>
    </source>
</evidence>
<keyword evidence="4" id="KW-1185">Reference proteome</keyword>
<proteinExistence type="predicted"/>
<dbReference type="InterPro" id="IPR012292">
    <property type="entry name" value="Globin/Proto"/>
</dbReference>
<name>A0A1L9U423_ASPBC</name>
<feature type="domain" description="Globin-sensor" evidence="2">
    <location>
        <begin position="25"/>
        <end position="200"/>
    </location>
</feature>
<dbReference type="GO" id="GO:0019825">
    <property type="term" value="F:oxygen binding"/>
    <property type="evidence" value="ECO:0007669"/>
    <property type="project" value="InterPro"/>
</dbReference>
<organism evidence="3 4">
    <name type="scientific">Aspergillus brasiliensis (strain CBS 101740 / IMI 381727 / IBT 21946)</name>
    <dbReference type="NCBI Taxonomy" id="767769"/>
    <lineage>
        <taxon>Eukaryota</taxon>
        <taxon>Fungi</taxon>
        <taxon>Dikarya</taxon>
        <taxon>Ascomycota</taxon>
        <taxon>Pezizomycotina</taxon>
        <taxon>Eurotiomycetes</taxon>
        <taxon>Eurotiomycetidae</taxon>
        <taxon>Eurotiales</taxon>
        <taxon>Aspergillaceae</taxon>
        <taxon>Aspergillus</taxon>
        <taxon>Aspergillus subgen. Circumdati</taxon>
    </lineage>
</organism>
<dbReference type="EMBL" id="KV878699">
    <property type="protein sequence ID" value="OJJ66424.1"/>
    <property type="molecule type" value="Genomic_DNA"/>
</dbReference>
<feature type="compositionally biased region" description="Polar residues" evidence="1">
    <location>
        <begin position="250"/>
        <end position="272"/>
    </location>
</feature>
<evidence type="ECO:0000313" key="3">
    <source>
        <dbReference type="EMBL" id="OJJ66424.1"/>
    </source>
</evidence>
<evidence type="ECO:0000313" key="4">
    <source>
        <dbReference type="Proteomes" id="UP000184499"/>
    </source>
</evidence>
<dbReference type="GO" id="GO:0020037">
    <property type="term" value="F:heme binding"/>
    <property type="evidence" value="ECO:0007669"/>
    <property type="project" value="InterPro"/>
</dbReference>
<dbReference type="GeneID" id="93571438"/>
<dbReference type="OMA" id="CEKMSFP"/>
<dbReference type="InterPro" id="IPR044398">
    <property type="entry name" value="Globin-sensor_dom"/>
</dbReference>
<dbReference type="OrthoDB" id="10027058at2759"/>
<dbReference type="RefSeq" id="XP_067473674.1">
    <property type="nucleotide sequence ID" value="XM_067618950.1"/>
</dbReference>
<reference evidence="4" key="1">
    <citation type="journal article" date="2017" name="Genome Biol.">
        <title>Comparative genomics reveals high biological diversity and specific adaptations in the industrially and medically important fungal genus Aspergillus.</title>
        <authorList>
            <person name="de Vries R.P."/>
            <person name="Riley R."/>
            <person name="Wiebenga A."/>
            <person name="Aguilar-Osorio G."/>
            <person name="Amillis S."/>
            <person name="Uchima C.A."/>
            <person name="Anderluh G."/>
            <person name="Asadollahi M."/>
            <person name="Askin M."/>
            <person name="Barry K."/>
            <person name="Battaglia E."/>
            <person name="Bayram O."/>
            <person name="Benocci T."/>
            <person name="Braus-Stromeyer S.A."/>
            <person name="Caldana C."/>
            <person name="Canovas D."/>
            <person name="Cerqueira G.C."/>
            <person name="Chen F."/>
            <person name="Chen W."/>
            <person name="Choi C."/>
            <person name="Clum A."/>
            <person name="Dos Santos R.A."/>
            <person name="Damasio A.R."/>
            <person name="Diallinas G."/>
            <person name="Emri T."/>
            <person name="Fekete E."/>
            <person name="Flipphi M."/>
            <person name="Freyberg S."/>
            <person name="Gallo A."/>
            <person name="Gournas C."/>
            <person name="Habgood R."/>
            <person name="Hainaut M."/>
            <person name="Harispe M.L."/>
            <person name="Henrissat B."/>
            <person name="Hilden K.S."/>
            <person name="Hope R."/>
            <person name="Hossain A."/>
            <person name="Karabika E."/>
            <person name="Karaffa L."/>
            <person name="Karanyi Z."/>
            <person name="Krasevec N."/>
            <person name="Kuo A."/>
            <person name="Kusch H."/>
            <person name="LaButti K."/>
            <person name="Lagendijk E.L."/>
            <person name="Lapidus A."/>
            <person name="Levasseur A."/>
            <person name="Lindquist E."/>
            <person name="Lipzen A."/>
            <person name="Logrieco A.F."/>
            <person name="MacCabe A."/>
            <person name="Maekelae M.R."/>
            <person name="Malavazi I."/>
            <person name="Melin P."/>
            <person name="Meyer V."/>
            <person name="Mielnichuk N."/>
            <person name="Miskei M."/>
            <person name="Molnar A.P."/>
            <person name="Mule G."/>
            <person name="Ngan C.Y."/>
            <person name="Orejas M."/>
            <person name="Orosz E."/>
            <person name="Ouedraogo J.P."/>
            <person name="Overkamp K.M."/>
            <person name="Park H.-S."/>
            <person name="Perrone G."/>
            <person name="Piumi F."/>
            <person name="Punt P.J."/>
            <person name="Ram A.F."/>
            <person name="Ramon A."/>
            <person name="Rauscher S."/>
            <person name="Record E."/>
            <person name="Riano-Pachon D.M."/>
            <person name="Robert V."/>
            <person name="Roehrig J."/>
            <person name="Ruller R."/>
            <person name="Salamov A."/>
            <person name="Salih N.S."/>
            <person name="Samson R.A."/>
            <person name="Sandor E."/>
            <person name="Sanguinetti M."/>
            <person name="Schuetze T."/>
            <person name="Sepcic K."/>
            <person name="Shelest E."/>
            <person name="Sherlock G."/>
            <person name="Sophianopoulou V."/>
            <person name="Squina F.M."/>
            <person name="Sun H."/>
            <person name="Susca A."/>
            <person name="Todd R.B."/>
            <person name="Tsang A."/>
            <person name="Unkles S.E."/>
            <person name="van de Wiele N."/>
            <person name="van Rossen-Uffink D."/>
            <person name="Oliveira J.V."/>
            <person name="Vesth T.C."/>
            <person name="Visser J."/>
            <person name="Yu J.-H."/>
            <person name="Zhou M."/>
            <person name="Andersen M.R."/>
            <person name="Archer D.B."/>
            <person name="Baker S.E."/>
            <person name="Benoit I."/>
            <person name="Brakhage A.A."/>
            <person name="Braus G.H."/>
            <person name="Fischer R."/>
            <person name="Frisvad J.C."/>
            <person name="Goldman G.H."/>
            <person name="Houbraken J."/>
            <person name="Oakley B."/>
            <person name="Pocsi I."/>
            <person name="Scazzocchio C."/>
            <person name="Seiboth B."/>
            <person name="vanKuyk P.A."/>
            <person name="Wortman J."/>
            <person name="Dyer P.S."/>
            <person name="Grigoriev I.V."/>
        </authorList>
    </citation>
    <scope>NUCLEOTIDE SEQUENCE [LARGE SCALE GENOMIC DNA]</scope>
    <source>
        <strain evidence="4">CBS 101740 / IMI 381727 / IBT 21946</strain>
    </source>
</reference>
<dbReference type="PANTHER" id="PTHR42071:SF1">
    <property type="entry name" value="GLOBIN-SENSOR DOMAIN-CONTAINING PROTEIN"/>
    <property type="match status" value="1"/>
</dbReference>
<dbReference type="AlphaFoldDB" id="A0A1L9U423"/>
<dbReference type="VEuPathDB" id="FungiDB:ASPBRDRAFT_137966"/>